<dbReference type="Gene3D" id="3.30.428.10">
    <property type="entry name" value="HIT-like"/>
    <property type="match status" value="1"/>
</dbReference>
<name>A0AA49FJN4_9PROT</name>
<feature type="domain" description="HIT" evidence="2">
    <location>
        <begin position="35"/>
        <end position="106"/>
    </location>
</feature>
<dbReference type="GO" id="GO:0003824">
    <property type="term" value="F:catalytic activity"/>
    <property type="evidence" value="ECO:0007669"/>
    <property type="project" value="InterPro"/>
</dbReference>
<dbReference type="InterPro" id="IPR026026">
    <property type="entry name" value="HIT_Hint"/>
</dbReference>
<feature type="short sequence motif" description="Histidine triad motif" evidence="1">
    <location>
        <begin position="91"/>
        <end position="95"/>
    </location>
</feature>
<dbReference type="InterPro" id="IPR011146">
    <property type="entry name" value="HIT-like"/>
</dbReference>
<evidence type="ECO:0000259" key="2">
    <source>
        <dbReference type="PROSITE" id="PS51084"/>
    </source>
</evidence>
<dbReference type="AlphaFoldDB" id="A0AA49FJN4"/>
<sequence>MDDCELCQTPGGEVVWKDGLCRVIRVGGAEGAAFPGFCRVVWHAHVGEMSDLPATERRHLMNVVFAVEAALRALAKPDKINLASLGNVVPHLHWHVIPRWTDDSHFPAPVWAQPKRAAAARHAPPDTAALHAAIASAMAGET</sequence>
<dbReference type="PROSITE" id="PS51084">
    <property type="entry name" value="HIT_2"/>
    <property type="match status" value="1"/>
</dbReference>
<organism evidence="3">
    <name type="scientific">Candidatus Nitricoxidivorans perseverans</name>
    <dbReference type="NCBI Taxonomy" id="2975601"/>
    <lineage>
        <taxon>Bacteria</taxon>
        <taxon>Pseudomonadati</taxon>
        <taxon>Pseudomonadota</taxon>
        <taxon>Betaproteobacteria</taxon>
        <taxon>Nitrosomonadales</taxon>
        <taxon>Sterolibacteriaceae</taxon>
        <taxon>Candidatus Nitricoxidivorans</taxon>
    </lineage>
</organism>
<protein>
    <submittedName>
        <fullName evidence="3">HIT family protein</fullName>
    </submittedName>
</protein>
<accession>A0AA49FJN4</accession>
<dbReference type="KEGG" id="npv:OHM77_09380"/>
<dbReference type="Proteomes" id="UP001234916">
    <property type="component" value="Chromosome"/>
</dbReference>
<dbReference type="SUPFAM" id="SSF54197">
    <property type="entry name" value="HIT-like"/>
    <property type="match status" value="1"/>
</dbReference>
<evidence type="ECO:0000256" key="1">
    <source>
        <dbReference type="PROSITE-ProRule" id="PRU00464"/>
    </source>
</evidence>
<dbReference type="Pfam" id="PF01230">
    <property type="entry name" value="HIT"/>
    <property type="match status" value="1"/>
</dbReference>
<reference evidence="3" key="1">
    <citation type="journal article" date="2023" name="Nat. Microbiol.">
        <title>Enrichment and characterization of a nitric oxide-reducing microbial community in a continuous bioreactor.</title>
        <authorList>
            <person name="Garrido-Amador P."/>
            <person name="Stortenbeker N."/>
            <person name="Wessels H.J.C.T."/>
            <person name="Speth D.R."/>
            <person name="Garcia-Heredia I."/>
            <person name="Kartal B."/>
        </authorList>
    </citation>
    <scope>NUCLEOTIDE SEQUENCE</scope>
    <source>
        <strain evidence="3">MAG1</strain>
    </source>
</reference>
<dbReference type="InterPro" id="IPR036265">
    <property type="entry name" value="HIT-like_sf"/>
</dbReference>
<gene>
    <name evidence="3" type="ORF">OHM77_09380</name>
</gene>
<dbReference type="PIRSF" id="PIRSF000714">
    <property type="entry name" value="HIT"/>
    <property type="match status" value="1"/>
</dbReference>
<dbReference type="EMBL" id="CP107246">
    <property type="protein sequence ID" value="WIM04909.1"/>
    <property type="molecule type" value="Genomic_DNA"/>
</dbReference>
<evidence type="ECO:0000313" key="3">
    <source>
        <dbReference type="EMBL" id="WIM04909.1"/>
    </source>
</evidence>
<proteinExistence type="predicted"/>